<dbReference type="PANTHER" id="PTHR30269:SF37">
    <property type="entry name" value="MEMBRANE TRANSPORTER PROTEIN"/>
    <property type="match status" value="1"/>
</dbReference>
<dbReference type="InterPro" id="IPR052017">
    <property type="entry name" value="TSUP"/>
</dbReference>
<name>A0A9X4QXN0_9STAP</name>
<dbReference type="AlphaFoldDB" id="A0A9X4QXN0"/>
<feature type="transmembrane region" description="Helical" evidence="8">
    <location>
        <begin position="174"/>
        <end position="195"/>
    </location>
</feature>
<protein>
    <recommendedName>
        <fullName evidence="8">Probable membrane transporter protein</fullName>
    </recommendedName>
</protein>
<evidence type="ECO:0000313" key="10">
    <source>
        <dbReference type="Proteomes" id="UP001152422"/>
    </source>
</evidence>
<comment type="similarity">
    <text evidence="2 8">Belongs to the 4-toluene sulfonate uptake permease (TSUP) (TC 2.A.102) family.</text>
</comment>
<keyword evidence="5 8" id="KW-0812">Transmembrane</keyword>
<evidence type="ECO:0000256" key="7">
    <source>
        <dbReference type="ARBA" id="ARBA00023136"/>
    </source>
</evidence>
<keyword evidence="10" id="KW-1185">Reference proteome</keyword>
<feature type="transmembrane region" description="Helical" evidence="8">
    <location>
        <begin position="97"/>
        <end position="116"/>
    </location>
</feature>
<keyword evidence="3" id="KW-0813">Transport</keyword>
<accession>A0A9X4QXN0</accession>
<keyword evidence="7 8" id="KW-0472">Membrane</keyword>
<dbReference type="Proteomes" id="UP001152422">
    <property type="component" value="Unassembled WGS sequence"/>
</dbReference>
<evidence type="ECO:0000256" key="2">
    <source>
        <dbReference type="ARBA" id="ARBA00009142"/>
    </source>
</evidence>
<sequence length="248" mass="27564">MDITIFIFILLAIFLGALVRTYFGFGEALISMPLLALIGLDIKTAISLVGIAGLTVALFNIFSEMKHIKYRTLAVMMTGSLIGIPVGIWILHHFDTGKIQLLLAIFLILYGIYAFIKTVFLTYHSKIKLKSSLWEGLAGLVSGVLGSVYNSHGVPIVIFGTLSQWHIKDFKSTIQAHFLLTAIFVVMGQLLGGIWTSQTIRLFLATLPILVVAVLLGKYLSKKTHHNHFEKWIYIFIVILGILMLSTQ</sequence>
<keyword evidence="6 8" id="KW-1133">Transmembrane helix</keyword>
<feature type="transmembrane region" description="Helical" evidence="8">
    <location>
        <begin position="35"/>
        <end position="61"/>
    </location>
</feature>
<feature type="transmembrane region" description="Helical" evidence="8">
    <location>
        <begin position="137"/>
        <end position="162"/>
    </location>
</feature>
<reference evidence="9" key="1">
    <citation type="submission" date="2022-05" db="EMBL/GenBank/DDBJ databases">
        <title>Comparative genomics of Staphylococcus equorum isolates.</title>
        <authorList>
            <person name="Luelf R.H."/>
        </authorList>
    </citation>
    <scope>NUCLEOTIDE SEQUENCE</scope>
    <source>
        <strain evidence="9">TMW 2.2497</strain>
    </source>
</reference>
<organism evidence="9 10">
    <name type="scientific">Staphylococcus equorum</name>
    <dbReference type="NCBI Taxonomy" id="246432"/>
    <lineage>
        <taxon>Bacteria</taxon>
        <taxon>Bacillati</taxon>
        <taxon>Bacillota</taxon>
        <taxon>Bacilli</taxon>
        <taxon>Bacillales</taxon>
        <taxon>Staphylococcaceae</taxon>
        <taxon>Staphylococcus</taxon>
    </lineage>
</organism>
<dbReference type="InterPro" id="IPR002781">
    <property type="entry name" value="TM_pro_TauE-like"/>
</dbReference>
<dbReference type="GO" id="GO:0005886">
    <property type="term" value="C:plasma membrane"/>
    <property type="evidence" value="ECO:0007669"/>
    <property type="project" value="UniProtKB-SubCell"/>
</dbReference>
<evidence type="ECO:0000256" key="4">
    <source>
        <dbReference type="ARBA" id="ARBA00022475"/>
    </source>
</evidence>
<keyword evidence="4 8" id="KW-1003">Cell membrane</keyword>
<feature type="transmembrane region" description="Helical" evidence="8">
    <location>
        <begin position="202"/>
        <end position="220"/>
    </location>
</feature>
<feature type="transmembrane region" description="Helical" evidence="8">
    <location>
        <begin position="232"/>
        <end position="247"/>
    </location>
</feature>
<evidence type="ECO:0000256" key="1">
    <source>
        <dbReference type="ARBA" id="ARBA00004651"/>
    </source>
</evidence>
<dbReference type="PANTHER" id="PTHR30269">
    <property type="entry name" value="TRANSMEMBRANE PROTEIN YFCA"/>
    <property type="match status" value="1"/>
</dbReference>
<dbReference type="EMBL" id="JAMBQA010000001">
    <property type="protein sequence ID" value="MDG0844769.1"/>
    <property type="molecule type" value="Genomic_DNA"/>
</dbReference>
<comment type="subcellular location">
    <subcellularLocation>
        <location evidence="1 8">Cell membrane</location>
        <topology evidence="1 8">Multi-pass membrane protein</topology>
    </subcellularLocation>
</comment>
<comment type="caution">
    <text evidence="9">The sequence shown here is derived from an EMBL/GenBank/DDBJ whole genome shotgun (WGS) entry which is preliminary data.</text>
</comment>
<evidence type="ECO:0000313" key="9">
    <source>
        <dbReference type="EMBL" id="MDG0844769.1"/>
    </source>
</evidence>
<evidence type="ECO:0000256" key="5">
    <source>
        <dbReference type="ARBA" id="ARBA00022692"/>
    </source>
</evidence>
<dbReference type="RefSeq" id="WP_277582708.1">
    <property type="nucleotide sequence ID" value="NZ_JAMBPY010000001.1"/>
</dbReference>
<gene>
    <name evidence="9" type="ORF">M4L89_00750</name>
</gene>
<feature type="transmembrane region" description="Helical" evidence="8">
    <location>
        <begin position="5"/>
        <end position="23"/>
    </location>
</feature>
<proteinExistence type="inferred from homology"/>
<feature type="transmembrane region" description="Helical" evidence="8">
    <location>
        <begin position="73"/>
        <end position="91"/>
    </location>
</feature>
<evidence type="ECO:0000256" key="6">
    <source>
        <dbReference type="ARBA" id="ARBA00022989"/>
    </source>
</evidence>
<dbReference type="Pfam" id="PF01925">
    <property type="entry name" value="TauE"/>
    <property type="match status" value="1"/>
</dbReference>
<evidence type="ECO:0000256" key="8">
    <source>
        <dbReference type="RuleBase" id="RU363041"/>
    </source>
</evidence>
<evidence type="ECO:0000256" key="3">
    <source>
        <dbReference type="ARBA" id="ARBA00022448"/>
    </source>
</evidence>